<proteinExistence type="predicted"/>
<dbReference type="Pfam" id="PF12389">
    <property type="entry name" value="Peptidase_M73"/>
    <property type="match status" value="1"/>
</dbReference>
<dbReference type="Proteomes" id="UP000319514">
    <property type="component" value="Unassembled WGS sequence"/>
</dbReference>
<keyword evidence="2" id="KW-1185">Reference proteome</keyword>
<evidence type="ECO:0000313" key="1">
    <source>
        <dbReference type="EMBL" id="TQL61855.1"/>
    </source>
</evidence>
<dbReference type="EMBL" id="VFOQ01000001">
    <property type="protein sequence ID" value="TQL61855.1"/>
    <property type="molecule type" value="Genomic_DNA"/>
</dbReference>
<sequence length="205" mass="20670">MRMTGIAKAEAIRLALGVGVLGVTVTGLSTVATGAFFTNSTHTAPRIVAGTVSLTVTPTSTPTTTGFTITGMAPGDVQYRAITVKNSGSLAARYSLATSVTHTQNVVNLADALNLAVAVVPSNGVCADTAFAAPGATLVGDVAPAALAFGSSVQGADPGDRALDAQKSETLCFRATLPKETTDVYQGKAATMSFVFSSEQTANNP</sequence>
<organism evidence="1 2">
    <name type="scientific">Oryzihumus leptocrescens</name>
    <dbReference type="NCBI Taxonomy" id="297536"/>
    <lineage>
        <taxon>Bacteria</taxon>
        <taxon>Bacillati</taxon>
        <taxon>Actinomycetota</taxon>
        <taxon>Actinomycetes</taxon>
        <taxon>Micrococcales</taxon>
        <taxon>Intrasporangiaceae</taxon>
        <taxon>Oryzihumus</taxon>
    </lineage>
</organism>
<name>A0A542ZNE0_9MICO</name>
<comment type="caution">
    <text evidence="1">The sequence shown here is derived from an EMBL/GenBank/DDBJ whole genome shotgun (WGS) entry which is preliminary data.</text>
</comment>
<dbReference type="AlphaFoldDB" id="A0A542ZNE0"/>
<evidence type="ECO:0000313" key="2">
    <source>
        <dbReference type="Proteomes" id="UP000319514"/>
    </source>
</evidence>
<reference evidence="1 2" key="1">
    <citation type="submission" date="2019-06" db="EMBL/GenBank/DDBJ databases">
        <title>Sequencing the genomes of 1000 actinobacteria strains.</title>
        <authorList>
            <person name="Klenk H.-P."/>
        </authorList>
    </citation>
    <scope>NUCLEOTIDE SEQUENCE [LARGE SCALE GENOMIC DNA]</scope>
    <source>
        <strain evidence="1 2">DSM 18082</strain>
    </source>
</reference>
<protein>
    <submittedName>
        <fullName evidence="1">Camelysin-like metallo-endopeptidase</fullName>
    </submittedName>
</protein>
<gene>
    <name evidence="1" type="ORF">FB474_3275</name>
</gene>
<accession>A0A542ZNE0</accession>
<dbReference type="InterPro" id="IPR022121">
    <property type="entry name" value="Peptidase_M73_camelysin"/>
</dbReference>